<keyword evidence="1" id="KW-0677">Repeat</keyword>
<evidence type="ECO:0000256" key="1">
    <source>
        <dbReference type="ARBA" id="ARBA00022737"/>
    </source>
</evidence>
<sequence length="92" mass="10583">YDPCNLFVKNLDDAVIGNLEDLKKIFEPYGQISSAFLATYPDSNITKGYGFVAFAKREDAENAKEKLQNSFVGKKRLFISWAERKEERSKRL</sequence>
<evidence type="ECO:0000313" key="6">
    <source>
        <dbReference type="Proteomes" id="UP000326924"/>
    </source>
</evidence>
<dbReference type="Pfam" id="PF00076">
    <property type="entry name" value="RRM_1"/>
    <property type="match status" value="1"/>
</dbReference>
<dbReference type="InterPro" id="IPR035979">
    <property type="entry name" value="RBD_domain_sf"/>
</dbReference>
<dbReference type="PANTHER" id="PTHR24012">
    <property type="entry name" value="RNA BINDING PROTEIN"/>
    <property type="match status" value="1"/>
</dbReference>
<evidence type="ECO:0000256" key="2">
    <source>
        <dbReference type="ARBA" id="ARBA00022884"/>
    </source>
</evidence>
<accession>A0A5J5EWU6</accession>
<reference evidence="5 6" key="1">
    <citation type="submission" date="2019-09" db="EMBL/GenBank/DDBJ databases">
        <title>Draft genome of the ectomycorrhizal ascomycete Sphaerosporella brunnea.</title>
        <authorList>
            <consortium name="DOE Joint Genome Institute"/>
            <person name="Benucci G.M."/>
            <person name="Marozzi G."/>
            <person name="Antonielli L."/>
            <person name="Sanchez S."/>
            <person name="Marco P."/>
            <person name="Wang X."/>
            <person name="Falini L.B."/>
            <person name="Barry K."/>
            <person name="Haridas S."/>
            <person name="Lipzen A."/>
            <person name="Labutti K."/>
            <person name="Grigoriev I.V."/>
            <person name="Murat C."/>
            <person name="Martin F."/>
            <person name="Albertini E."/>
            <person name="Donnini D."/>
            <person name="Bonito G."/>
        </authorList>
    </citation>
    <scope>NUCLEOTIDE SEQUENCE [LARGE SCALE GENOMIC DNA]</scope>
    <source>
        <strain evidence="5 6">Sb_GMNB300</strain>
    </source>
</reference>
<dbReference type="SUPFAM" id="SSF54928">
    <property type="entry name" value="RNA-binding domain, RBD"/>
    <property type="match status" value="1"/>
</dbReference>
<dbReference type="OrthoDB" id="439808at2759"/>
<dbReference type="GO" id="GO:0003723">
    <property type="term" value="F:RNA binding"/>
    <property type="evidence" value="ECO:0007669"/>
    <property type="project" value="UniProtKB-UniRule"/>
</dbReference>
<feature type="non-terminal residue" evidence="5">
    <location>
        <position position="92"/>
    </location>
</feature>
<dbReference type="SMART" id="SM00360">
    <property type="entry name" value="RRM"/>
    <property type="match status" value="1"/>
</dbReference>
<dbReference type="Gene3D" id="3.30.70.330">
    <property type="match status" value="1"/>
</dbReference>
<protein>
    <submittedName>
        <fullName evidence="5">Rna binding domain 4 in polyadenylation binding protein 3</fullName>
    </submittedName>
</protein>
<dbReference type="EMBL" id="VXIS01000095">
    <property type="protein sequence ID" value="KAA8905841.1"/>
    <property type="molecule type" value="Genomic_DNA"/>
</dbReference>
<keyword evidence="6" id="KW-1185">Reference proteome</keyword>
<dbReference type="PROSITE" id="PS50102">
    <property type="entry name" value="RRM"/>
    <property type="match status" value="1"/>
</dbReference>
<feature type="domain" description="RRM" evidence="4">
    <location>
        <begin position="4"/>
        <end position="84"/>
    </location>
</feature>
<dbReference type="AlphaFoldDB" id="A0A5J5EWU6"/>
<gene>
    <name evidence="5" type="ORF">FN846DRAFT_758721</name>
</gene>
<proteinExistence type="predicted"/>
<dbReference type="InterPro" id="IPR000504">
    <property type="entry name" value="RRM_dom"/>
</dbReference>
<evidence type="ECO:0000313" key="5">
    <source>
        <dbReference type="EMBL" id="KAA8905841.1"/>
    </source>
</evidence>
<organism evidence="5 6">
    <name type="scientific">Sphaerosporella brunnea</name>
    <dbReference type="NCBI Taxonomy" id="1250544"/>
    <lineage>
        <taxon>Eukaryota</taxon>
        <taxon>Fungi</taxon>
        <taxon>Dikarya</taxon>
        <taxon>Ascomycota</taxon>
        <taxon>Pezizomycotina</taxon>
        <taxon>Pezizomycetes</taxon>
        <taxon>Pezizales</taxon>
        <taxon>Pyronemataceae</taxon>
        <taxon>Sphaerosporella</taxon>
    </lineage>
</organism>
<evidence type="ECO:0000256" key="3">
    <source>
        <dbReference type="PROSITE-ProRule" id="PRU00176"/>
    </source>
</evidence>
<feature type="non-terminal residue" evidence="5">
    <location>
        <position position="1"/>
    </location>
</feature>
<dbReference type="InParanoid" id="A0A5J5EWU6"/>
<dbReference type="InterPro" id="IPR012677">
    <property type="entry name" value="Nucleotide-bd_a/b_plait_sf"/>
</dbReference>
<dbReference type="Proteomes" id="UP000326924">
    <property type="component" value="Unassembled WGS sequence"/>
</dbReference>
<evidence type="ECO:0000259" key="4">
    <source>
        <dbReference type="PROSITE" id="PS50102"/>
    </source>
</evidence>
<keyword evidence="2 3" id="KW-0694">RNA-binding</keyword>
<comment type="caution">
    <text evidence="5">The sequence shown here is derived from an EMBL/GenBank/DDBJ whole genome shotgun (WGS) entry which is preliminary data.</text>
</comment>
<name>A0A5J5EWU6_9PEZI</name>